<keyword evidence="2 4" id="KW-0378">Hydrolase</keyword>
<proteinExistence type="predicted"/>
<feature type="short sequence motif" description="GXGXXG" evidence="2">
    <location>
        <begin position="47"/>
        <end position="52"/>
    </location>
</feature>
<dbReference type="EMBL" id="CP003345">
    <property type="protein sequence ID" value="AFM04028.1"/>
    <property type="molecule type" value="Genomic_DNA"/>
</dbReference>
<feature type="short sequence motif" description="GXSXG" evidence="2">
    <location>
        <begin position="74"/>
        <end position="78"/>
    </location>
</feature>
<keyword evidence="5" id="KW-1185">Reference proteome</keyword>
<dbReference type="RefSeq" id="WP_014797485.1">
    <property type="nucleotide sequence ID" value="NC_018018.1"/>
</dbReference>
<evidence type="ECO:0000313" key="4">
    <source>
        <dbReference type="EMBL" id="AFM04028.1"/>
    </source>
</evidence>
<dbReference type="Proteomes" id="UP000006054">
    <property type="component" value="Chromosome"/>
</dbReference>
<evidence type="ECO:0000256" key="2">
    <source>
        <dbReference type="PROSITE-ProRule" id="PRU01161"/>
    </source>
</evidence>
<dbReference type="eggNOG" id="COG1752">
    <property type="taxonomic scope" value="Bacteria"/>
</dbReference>
<dbReference type="PROSITE" id="PS51635">
    <property type="entry name" value="PNPLA"/>
    <property type="match status" value="1"/>
</dbReference>
<dbReference type="PATRIC" id="fig|880071.3.peg.1590"/>
<dbReference type="AlphaFoldDB" id="I4AJ93"/>
<dbReference type="GO" id="GO:0016787">
    <property type="term" value="F:hydrolase activity"/>
    <property type="evidence" value="ECO:0007669"/>
    <property type="project" value="UniProtKB-UniRule"/>
</dbReference>
<evidence type="ECO:0000256" key="1">
    <source>
        <dbReference type="ARBA" id="ARBA00023098"/>
    </source>
</evidence>
<gene>
    <name evidence="4" type="ordered locus">Fleli_1610</name>
</gene>
<dbReference type="InterPro" id="IPR052580">
    <property type="entry name" value="Lipid_Hydrolase"/>
</dbReference>
<feature type="short sequence motif" description="DGA/G" evidence="2">
    <location>
        <begin position="288"/>
        <end position="290"/>
    </location>
</feature>
<dbReference type="STRING" id="880071.Fleli_1610"/>
<name>I4AJ93_BERLS</name>
<dbReference type="HOGENOM" id="CLU_047251_3_0_10"/>
<evidence type="ECO:0000313" key="5">
    <source>
        <dbReference type="Proteomes" id="UP000006054"/>
    </source>
</evidence>
<organism evidence="4 5">
    <name type="scientific">Bernardetia litoralis (strain ATCC 23117 / DSM 6794 / NBRC 15988 / NCIMB 1366 / Fx l1 / Sio-4)</name>
    <name type="common">Flexibacter litoralis</name>
    <dbReference type="NCBI Taxonomy" id="880071"/>
    <lineage>
        <taxon>Bacteria</taxon>
        <taxon>Pseudomonadati</taxon>
        <taxon>Bacteroidota</taxon>
        <taxon>Cytophagia</taxon>
        <taxon>Cytophagales</taxon>
        <taxon>Bernardetiaceae</taxon>
        <taxon>Bernardetia</taxon>
    </lineage>
</organism>
<dbReference type="InterPro" id="IPR002641">
    <property type="entry name" value="PNPLA_dom"/>
</dbReference>
<dbReference type="SUPFAM" id="SSF52151">
    <property type="entry name" value="FabD/lysophospholipase-like"/>
    <property type="match status" value="1"/>
</dbReference>
<dbReference type="GO" id="GO:0016042">
    <property type="term" value="P:lipid catabolic process"/>
    <property type="evidence" value="ECO:0007669"/>
    <property type="project" value="UniProtKB-UniRule"/>
</dbReference>
<feature type="active site" description="Nucleophile" evidence="2">
    <location>
        <position position="76"/>
    </location>
</feature>
<protein>
    <submittedName>
        <fullName evidence="4">Putative esterase of the alpha-beta hydrolase superfamily</fullName>
    </submittedName>
</protein>
<keyword evidence="1 2" id="KW-0443">Lipid metabolism</keyword>
<feature type="active site" description="Proton acceptor" evidence="2">
    <location>
        <position position="288"/>
    </location>
</feature>
<feature type="domain" description="PNPLA" evidence="3">
    <location>
        <begin position="43"/>
        <end position="301"/>
    </location>
</feature>
<accession>I4AJ93</accession>
<dbReference type="OrthoDB" id="9770965at2"/>
<sequence length="424" mass="48295">MTAEDFTQHDIVTNLIKQLKKNGVHRKIFSDVLDDEGNQYVDLVQEGGGVLGIALIGYVHVLEQMGIRFLGYAGTSVGAINTIYMASLGDRTKLKTDKMIELIANKNFIDFIDGDENAREFALAISENEGDIHWSKLIWRGVKAFSKLWEEWGLNPGTHFYYWFTEALGKEGIYTSAHLEKAVKDLPKSLHMRQGVNHTIEGVKATISIIATDITTESKVIFPAMRPLYWKNSHLINPTNFVRASMSIPFFFTPFKVTDVPNGKKAQENWKNTVGYRGNIPNDVFFVDGGIISNFPADVFHKSHVPRLPSFGIKLGTERHQPNKITNPFIFTQSIVESMRQIADYNFILRNPDYRQLITWIDIGNHNWIDFTLSDDDKLDLFVRGAKAAAYFLKTFDWQKYKDTRAAQNPSTIYPPKDDFEIPS</sequence>
<evidence type="ECO:0000259" key="3">
    <source>
        <dbReference type="PROSITE" id="PS51635"/>
    </source>
</evidence>
<dbReference type="PANTHER" id="PTHR46394">
    <property type="entry name" value="ANNEXIN"/>
    <property type="match status" value="1"/>
</dbReference>
<dbReference type="KEGG" id="fli:Fleli_1610"/>
<reference evidence="5" key="1">
    <citation type="submission" date="2012-06" db="EMBL/GenBank/DDBJ databases">
        <title>The complete genome of Flexibacter litoralis DSM 6794.</title>
        <authorList>
            <person name="Lucas S."/>
            <person name="Copeland A."/>
            <person name="Lapidus A."/>
            <person name="Glavina del Rio T."/>
            <person name="Dalin E."/>
            <person name="Tice H."/>
            <person name="Bruce D."/>
            <person name="Goodwin L."/>
            <person name="Pitluck S."/>
            <person name="Peters L."/>
            <person name="Ovchinnikova G."/>
            <person name="Lu M."/>
            <person name="Kyrpides N."/>
            <person name="Mavromatis K."/>
            <person name="Ivanova N."/>
            <person name="Brettin T."/>
            <person name="Detter J.C."/>
            <person name="Han C."/>
            <person name="Larimer F."/>
            <person name="Land M."/>
            <person name="Hauser L."/>
            <person name="Markowitz V."/>
            <person name="Cheng J.-F."/>
            <person name="Hugenholtz P."/>
            <person name="Woyke T."/>
            <person name="Wu D."/>
            <person name="Spring S."/>
            <person name="Lang E."/>
            <person name="Kopitz M."/>
            <person name="Brambilla E."/>
            <person name="Klenk H.-P."/>
            <person name="Eisen J.A."/>
        </authorList>
    </citation>
    <scope>NUCLEOTIDE SEQUENCE [LARGE SCALE GENOMIC DNA]</scope>
    <source>
        <strain evidence="5">ATCC 23117 / DSM 6794 / NBRC 15988 / NCIMB 1366 / Sio-4</strain>
    </source>
</reference>
<keyword evidence="2" id="KW-0442">Lipid degradation</keyword>
<dbReference type="InterPro" id="IPR016035">
    <property type="entry name" value="Acyl_Trfase/lysoPLipase"/>
</dbReference>
<dbReference type="Pfam" id="PF01734">
    <property type="entry name" value="Patatin"/>
    <property type="match status" value="1"/>
</dbReference>
<dbReference type="PANTHER" id="PTHR46394:SF1">
    <property type="entry name" value="PNPLA DOMAIN-CONTAINING PROTEIN"/>
    <property type="match status" value="1"/>
</dbReference>
<dbReference type="Gene3D" id="3.40.1090.10">
    <property type="entry name" value="Cytosolic phospholipase A2 catalytic domain"/>
    <property type="match status" value="2"/>
</dbReference>